<gene>
    <name evidence="2" type="ORF">GCM10010970_08290</name>
</gene>
<evidence type="ECO:0000313" key="3">
    <source>
        <dbReference type="Proteomes" id="UP000637267"/>
    </source>
</evidence>
<feature type="compositionally biased region" description="Basic residues" evidence="1">
    <location>
        <begin position="32"/>
        <end position="45"/>
    </location>
</feature>
<feature type="compositionally biased region" description="Basic residues" evidence="1">
    <location>
        <begin position="63"/>
        <end position="72"/>
    </location>
</feature>
<dbReference type="Proteomes" id="UP000637267">
    <property type="component" value="Unassembled WGS sequence"/>
</dbReference>
<reference evidence="3" key="1">
    <citation type="journal article" date="2019" name="Int. J. Syst. Evol. Microbiol.">
        <title>The Global Catalogue of Microorganisms (GCM) 10K type strain sequencing project: providing services to taxonomists for standard genome sequencing and annotation.</title>
        <authorList>
            <consortium name="The Broad Institute Genomics Platform"/>
            <consortium name="The Broad Institute Genome Sequencing Center for Infectious Disease"/>
            <person name="Wu L."/>
            <person name="Ma J."/>
        </authorList>
    </citation>
    <scope>NUCLEOTIDE SEQUENCE [LARGE SCALE GENOMIC DNA]</scope>
    <source>
        <strain evidence="3">CGMCC 1.8859</strain>
    </source>
</reference>
<evidence type="ECO:0000256" key="1">
    <source>
        <dbReference type="SAM" id="MobiDB-lite"/>
    </source>
</evidence>
<name>A0ABQ2P6B9_9NEIS</name>
<protein>
    <submittedName>
        <fullName evidence="2">Uncharacterized protein</fullName>
    </submittedName>
</protein>
<sequence length="82" mass="8956">MHGWRPWNTKARAHKAATPEQDKQGGGDTGKTVRRHGAGRSKKARALIVPTDAPARRTASRVATKKKHHKQKAPANRGFSLA</sequence>
<keyword evidence="3" id="KW-1185">Reference proteome</keyword>
<proteinExistence type="predicted"/>
<feature type="region of interest" description="Disordered" evidence="1">
    <location>
        <begin position="1"/>
        <end position="82"/>
    </location>
</feature>
<dbReference type="EMBL" id="BMLX01000001">
    <property type="protein sequence ID" value="GGP18969.1"/>
    <property type="molecule type" value="Genomic_DNA"/>
</dbReference>
<accession>A0ABQ2P6B9</accession>
<comment type="caution">
    <text evidence="2">The sequence shown here is derived from an EMBL/GenBank/DDBJ whole genome shotgun (WGS) entry which is preliminary data.</text>
</comment>
<evidence type="ECO:0000313" key="2">
    <source>
        <dbReference type="EMBL" id="GGP18969.1"/>
    </source>
</evidence>
<organism evidence="2 3">
    <name type="scientific">Silvimonas iriomotensis</name>
    <dbReference type="NCBI Taxonomy" id="449662"/>
    <lineage>
        <taxon>Bacteria</taxon>
        <taxon>Pseudomonadati</taxon>
        <taxon>Pseudomonadota</taxon>
        <taxon>Betaproteobacteria</taxon>
        <taxon>Neisseriales</taxon>
        <taxon>Chitinibacteraceae</taxon>
        <taxon>Silvimonas</taxon>
    </lineage>
</organism>